<dbReference type="AlphaFoldDB" id="A0A3G2UR31"/>
<dbReference type="Proteomes" id="UP000280708">
    <property type="component" value="Chromosome"/>
</dbReference>
<organism evidence="2 3">
    <name type="scientific">Sphingobium yanoikuyae</name>
    <name type="common">Sphingomonas yanoikuyae</name>
    <dbReference type="NCBI Taxonomy" id="13690"/>
    <lineage>
        <taxon>Bacteria</taxon>
        <taxon>Pseudomonadati</taxon>
        <taxon>Pseudomonadota</taxon>
        <taxon>Alphaproteobacteria</taxon>
        <taxon>Sphingomonadales</taxon>
        <taxon>Sphingomonadaceae</taxon>
        <taxon>Sphingobium</taxon>
    </lineage>
</organism>
<accession>A0A3G2UR31</accession>
<evidence type="ECO:0000313" key="3">
    <source>
        <dbReference type="Proteomes" id="UP000280708"/>
    </source>
</evidence>
<protein>
    <submittedName>
        <fullName evidence="2">Uncharacterized protein</fullName>
    </submittedName>
</protein>
<keyword evidence="1" id="KW-0472">Membrane</keyword>
<feature type="transmembrane region" description="Helical" evidence="1">
    <location>
        <begin position="119"/>
        <end position="141"/>
    </location>
</feature>
<evidence type="ECO:0000256" key="1">
    <source>
        <dbReference type="SAM" id="Phobius"/>
    </source>
</evidence>
<gene>
    <name evidence="2" type="ORF">EBF16_05535</name>
</gene>
<dbReference type="EMBL" id="CP033230">
    <property type="protein sequence ID" value="AYO76452.1"/>
    <property type="molecule type" value="Genomic_DNA"/>
</dbReference>
<keyword evidence="1" id="KW-0812">Transmembrane</keyword>
<name>A0A3G2UR31_SPHYA</name>
<dbReference type="RefSeq" id="WP_122129463.1">
    <property type="nucleotide sequence ID" value="NZ_CP033230.1"/>
</dbReference>
<reference evidence="2 3" key="1">
    <citation type="submission" date="2018-10" db="EMBL/GenBank/DDBJ databases">
        <title>Characterization and genome analysis of a novel bacterium Sphingobium yanoikuyae SJTF8 capable of degrading PAHs.</title>
        <authorList>
            <person name="Yin C."/>
            <person name="Xiong W."/>
            <person name="Liang R."/>
        </authorList>
    </citation>
    <scope>NUCLEOTIDE SEQUENCE [LARGE SCALE GENOMIC DNA]</scope>
    <source>
        <strain evidence="2 3">SJTF8</strain>
    </source>
</reference>
<proteinExistence type="predicted"/>
<evidence type="ECO:0000313" key="2">
    <source>
        <dbReference type="EMBL" id="AYO76452.1"/>
    </source>
</evidence>
<keyword evidence="1" id="KW-1133">Transmembrane helix</keyword>
<sequence>MSSHTASTAFCTAPSPFGALSSVPVRNATDTAALDRLDHLWQHVISFGDVSDASTFSSFSTAYRLLEAQALRFGMPEDCDDAADWAEQFLTRVAASPAFTPGTAEYRARLISRIWHKQLWHEVVMVAAGVISIGLLFFAIARSVASWAL</sequence>